<reference evidence="3 4" key="1">
    <citation type="submission" date="2019-06" db="EMBL/GenBank/DDBJ databases">
        <title>Sequencing the genomes of 1000 actinobacteria strains.</title>
        <authorList>
            <person name="Klenk H.-P."/>
        </authorList>
    </citation>
    <scope>NUCLEOTIDE SEQUENCE [LARGE SCALE GENOMIC DNA]</scope>
    <source>
        <strain evidence="3 4">DSM 43186</strain>
    </source>
</reference>
<gene>
    <name evidence="3" type="ORF">FHX40_3416</name>
</gene>
<feature type="domain" description="Thiamine-binding protein" evidence="2">
    <location>
        <begin position="3"/>
        <end position="92"/>
    </location>
</feature>
<dbReference type="RefSeq" id="WP_142260519.1">
    <property type="nucleotide sequence ID" value="NZ_BMPV01000005.1"/>
</dbReference>
<dbReference type="Proteomes" id="UP000319213">
    <property type="component" value="Unassembled WGS sequence"/>
</dbReference>
<organism evidence="3 4">
    <name type="scientific">Thermopolyspora flexuosa</name>
    <dbReference type="NCBI Taxonomy" id="103836"/>
    <lineage>
        <taxon>Bacteria</taxon>
        <taxon>Bacillati</taxon>
        <taxon>Actinomycetota</taxon>
        <taxon>Actinomycetes</taxon>
        <taxon>Streptosporangiales</taxon>
        <taxon>Streptosporangiaceae</taxon>
        <taxon>Thermopolyspora</taxon>
    </lineage>
</organism>
<dbReference type="OrthoDB" id="9793516at2"/>
<protein>
    <submittedName>
        <fullName evidence="3">Uncharacterized protein (TIGR00106 family)</fullName>
    </submittedName>
</protein>
<name>A0A543J1H0_9ACTN</name>
<dbReference type="PANTHER" id="PTHR33777">
    <property type="entry name" value="UPF0045 PROTEIN ECM15"/>
    <property type="match status" value="1"/>
</dbReference>
<dbReference type="InterPro" id="IPR029756">
    <property type="entry name" value="MTH1187/YkoF-like"/>
</dbReference>
<evidence type="ECO:0000256" key="1">
    <source>
        <dbReference type="ARBA" id="ARBA00010272"/>
    </source>
</evidence>
<evidence type="ECO:0000313" key="3">
    <source>
        <dbReference type="EMBL" id="TQM76671.1"/>
    </source>
</evidence>
<evidence type="ECO:0000259" key="2">
    <source>
        <dbReference type="Pfam" id="PF01910"/>
    </source>
</evidence>
<dbReference type="PANTHER" id="PTHR33777:SF1">
    <property type="entry name" value="UPF0045 PROTEIN ECM15"/>
    <property type="match status" value="1"/>
</dbReference>
<dbReference type="Pfam" id="PF01910">
    <property type="entry name" value="Thiamine_BP"/>
    <property type="match status" value="1"/>
</dbReference>
<dbReference type="EMBL" id="VFPQ01000001">
    <property type="protein sequence ID" value="TQM76671.1"/>
    <property type="molecule type" value="Genomic_DNA"/>
</dbReference>
<comment type="similarity">
    <text evidence="1">Belongs to the UPF0045 family.</text>
</comment>
<keyword evidence="4" id="KW-1185">Reference proteome</keyword>
<dbReference type="InterPro" id="IPR051614">
    <property type="entry name" value="UPF0045_domain"/>
</dbReference>
<dbReference type="NCBIfam" id="TIGR00106">
    <property type="entry name" value="MTH1187 family thiamine-binding protein"/>
    <property type="match status" value="1"/>
</dbReference>
<evidence type="ECO:0000313" key="4">
    <source>
        <dbReference type="Proteomes" id="UP000319213"/>
    </source>
</evidence>
<dbReference type="GO" id="GO:0005829">
    <property type="term" value="C:cytosol"/>
    <property type="evidence" value="ECO:0007669"/>
    <property type="project" value="TreeGrafter"/>
</dbReference>
<sequence>MIVAFSVTPLGVGEGVAEPVARAVKVVRESGLPNRTDPMFTTVEGEWDEVMDVVKRAVEAVAEVAPRVSLVLKADIRPGVTGAMTAKLESLERHLS</sequence>
<dbReference type="SUPFAM" id="SSF89957">
    <property type="entry name" value="MTH1187/YkoF-like"/>
    <property type="match status" value="1"/>
</dbReference>
<dbReference type="AlphaFoldDB" id="A0A543J1H0"/>
<dbReference type="InterPro" id="IPR002767">
    <property type="entry name" value="Thiamine_BP"/>
</dbReference>
<accession>A0A543J1H0</accession>
<dbReference type="Gene3D" id="3.30.70.930">
    <property type="match status" value="1"/>
</dbReference>
<proteinExistence type="inferred from homology"/>
<comment type="caution">
    <text evidence="3">The sequence shown here is derived from an EMBL/GenBank/DDBJ whole genome shotgun (WGS) entry which is preliminary data.</text>
</comment>